<dbReference type="OrthoDB" id="2382881at2759"/>
<evidence type="ECO:0000256" key="3">
    <source>
        <dbReference type="ARBA" id="ARBA00022989"/>
    </source>
</evidence>
<accession>A0A1C7MTF0</accession>
<evidence type="ECO:0000313" key="9">
    <source>
        <dbReference type="Proteomes" id="UP000093000"/>
    </source>
</evidence>
<evidence type="ECO:0000313" key="8">
    <source>
        <dbReference type="EMBL" id="OBZ80141.1"/>
    </source>
</evidence>
<evidence type="ECO:0000256" key="6">
    <source>
        <dbReference type="RuleBase" id="RU000488"/>
    </source>
</evidence>
<evidence type="ECO:0000256" key="1">
    <source>
        <dbReference type="ARBA" id="ARBA00004141"/>
    </source>
</evidence>
<dbReference type="InterPro" id="IPR023395">
    <property type="entry name" value="MCP_dom_sf"/>
</dbReference>
<evidence type="ECO:0000256" key="2">
    <source>
        <dbReference type="ARBA" id="ARBA00022692"/>
    </source>
</evidence>
<keyword evidence="9" id="KW-1185">Reference proteome</keyword>
<sequence>MTREKFIPCHLNQYTKRLYGVSNRTIVAASAAAVVGVISGYPFDSIKTRLQTQHYDSIGACIKQTYKDEGI</sequence>
<evidence type="ECO:0000256" key="4">
    <source>
        <dbReference type="ARBA" id="ARBA00023136"/>
    </source>
</evidence>
<gene>
    <name evidence="8" type="ORF">A0J61_11810</name>
</gene>
<dbReference type="EMBL" id="LUGH01002524">
    <property type="protein sequence ID" value="OBZ80141.1"/>
    <property type="molecule type" value="Genomic_DNA"/>
</dbReference>
<feature type="repeat" description="Solcar" evidence="5">
    <location>
        <begin position="23"/>
        <end position="71"/>
    </location>
</feature>
<keyword evidence="4 5" id="KW-0472">Membrane</keyword>
<comment type="similarity">
    <text evidence="6">Belongs to the mitochondrial carrier (TC 2.A.29) family.</text>
</comment>
<organism evidence="8 9">
    <name type="scientific">Choanephora cucurbitarum</name>
    <dbReference type="NCBI Taxonomy" id="101091"/>
    <lineage>
        <taxon>Eukaryota</taxon>
        <taxon>Fungi</taxon>
        <taxon>Fungi incertae sedis</taxon>
        <taxon>Mucoromycota</taxon>
        <taxon>Mucoromycotina</taxon>
        <taxon>Mucoromycetes</taxon>
        <taxon>Mucorales</taxon>
        <taxon>Mucorineae</taxon>
        <taxon>Choanephoraceae</taxon>
        <taxon>Choanephoroideae</taxon>
        <taxon>Choanephora</taxon>
    </lineage>
</organism>
<dbReference type="STRING" id="101091.A0A1C7MTF0"/>
<dbReference type="InParanoid" id="A0A1C7MTF0"/>
<comment type="caution">
    <text evidence="8">The sequence shown here is derived from an EMBL/GenBank/DDBJ whole genome shotgun (WGS) entry which is preliminary data.</text>
</comment>
<keyword evidence="3 7" id="KW-1133">Transmembrane helix</keyword>
<feature type="transmembrane region" description="Helical" evidence="7">
    <location>
        <begin position="21"/>
        <end position="43"/>
    </location>
</feature>
<evidence type="ECO:0000256" key="5">
    <source>
        <dbReference type="PROSITE-ProRule" id="PRU00282"/>
    </source>
</evidence>
<name>A0A1C7MTF0_9FUNG</name>
<dbReference type="AlphaFoldDB" id="A0A1C7MTF0"/>
<reference evidence="8 9" key="1">
    <citation type="submission" date="2016-03" db="EMBL/GenBank/DDBJ databases">
        <title>Choanephora cucurbitarum.</title>
        <authorList>
            <person name="Min B."/>
            <person name="Park H."/>
            <person name="Park J.-H."/>
            <person name="Shin H.-D."/>
            <person name="Choi I.-G."/>
        </authorList>
    </citation>
    <scope>NUCLEOTIDE SEQUENCE [LARGE SCALE GENOMIC DNA]</scope>
    <source>
        <strain evidence="8 9">KUS-F28377</strain>
    </source>
</reference>
<dbReference type="SUPFAM" id="SSF103506">
    <property type="entry name" value="Mitochondrial carrier"/>
    <property type="match status" value="1"/>
</dbReference>
<proteinExistence type="inferred from homology"/>
<dbReference type="InterPro" id="IPR018108">
    <property type="entry name" value="MCP_transmembrane"/>
</dbReference>
<dbReference type="GO" id="GO:0016020">
    <property type="term" value="C:membrane"/>
    <property type="evidence" value="ECO:0007669"/>
    <property type="project" value="UniProtKB-SubCell"/>
</dbReference>
<feature type="non-terminal residue" evidence="8">
    <location>
        <position position="71"/>
    </location>
</feature>
<dbReference type="Proteomes" id="UP000093000">
    <property type="component" value="Unassembled WGS sequence"/>
</dbReference>
<dbReference type="Pfam" id="PF00153">
    <property type="entry name" value="Mito_carr"/>
    <property type="match status" value="1"/>
</dbReference>
<keyword evidence="2 5" id="KW-0812">Transmembrane</keyword>
<evidence type="ECO:0000256" key="7">
    <source>
        <dbReference type="SAM" id="Phobius"/>
    </source>
</evidence>
<keyword evidence="6" id="KW-0813">Transport</keyword>
<comment type="subcellular location">
    <subcellularLocation>
        <location evidence="1">Membrane</location>
        <topology evidence="1">Multi-pass membrane protein</topology>
    </subcellularLocation>
</comment>
<dbReference type="Gene3D" id="1.50.40.10">
    <property type="entry name" value="Mitochondrial carrier domain"/>
    <property type="match status" value="1"/>
</dbReference>
<dbReference type="PROSITE" id="PS50920">
    <property type="entry name" value="SOLCAR"/>
    <property type="match status" value="1"/>
</dbReference>
<protein>
    <submittedName>
        <fullName evidence="8">Uncharacterized protein</fullName>
    </submittedName>
</protein>